<dbReference type="SMART" id="SM00400">
    <property type="entry name" value="ZnF_CHCC"/>
    <property type="match status" value="1"/>
</dbReference>
<evidence type="ECO:0000256" key="8">
    <source>
        <dbReference type="ARBA" id="ARBA00022833"/>
    </source>
</evidence>
<dbReference type="GO" id="GO:0000428">
    <property type="term" value="C:DNA-directed RNA polymerase complex"/>
    <property type="evidence" value="ECO:0007669"/>
    <property type="project" value="UniProtKB-KW"/>
</dbReference>
<gene>
    <name evidence="11" type="ORF">DIR46_15760</name>
</gene>
<evidence type="ECO:0000256" key="3">
    <source>
        <dbReference type="ARBA" id="ARBA00022679"/>
    </source>
</evidence>
<dbReference type="Pfam" id="PF01807">
    <property type="entry name" value="Zn_ribbon_DnaG"/>
    <property type="match status" value="1"/>
</dbReference>
<keyword evidence="2" id="KW-0639">Primosome</keyword>
<evidence type="ECO:0000256" key="9">
    <source>
        <dbReference type="ARBA" id="ARBA00023163"/>
    </source>
</evidence>
<dbReference type="InterPro" id="IPR050219">
    <property type="entry name" value="DnaG_primase"/>
</dbReference>
<dbReference type="Pfam" id="PF13155">
    <property type="entry name" value="Toprim_2"/>
    <property type="match status" value="1"/>
</dbReference>
<dbReference type="InterPro" id="IPR013264">
    <property type="entry name" value="DNAG_N"/>
</dbReference>
<dbReference type="CDD" id="cd03364">
    <property type="entry name" value="TOPRIM_DnaG_primases"/>
    <property type="match status" value="1"/>
</dbReference>
<dbReference type="InterPro" id="IPR006171">
    <property type="entry name" value="TOPRIM_dom"/>
</dbReference>
<dbReference type="SUPFAM" id="SSF57783">
    <property type="entry name" value="Zinc beta-ribbon"/>
    <property type="match status" value="1"/>
</dbReference>
<keyword evidence="8" id="KW-0862">Zinc</keyword>
<name>A0A2S2DLK7_9BURK</name>
<dbReference type="GO" id="GO:1990077">
    <property type="term" value="C:primosome complex"/>
    <property type="evidence" value="ECO:0007669"/>
    <property type="project" value="UniProtKB-KW"/>
</dbReference>
<keyword evidence="6" id="KW-0479">Metal-binding</keyword>
<dbReference type="PROSITE" id="PS50880">
    <property type="entry name" value="TOPRIM"/>
    <property type="match status" value="1"/>
</dbReference>
<dbReference type="Proteomes" id="UP000245820">
    <property type="component" value="Chromosome"/>
</dbReference>
<evidence type="ECO:0000256" key="2">
    <source>
        <dbReference type="ARBA" id="ARBA00022515"/>
    </source>
</evidence>
<feature type="domain" description="Toprim" evidence="10">
    <location>
        <begin position="251"/>
        <end position="334"/>
    </location>
</feature>
<proteinExistence type="predicted"/>
<evidence type="ECO:0000313" key="12">
    <source>
        <dbReference type="Proteomes" id="UP000245820"/>
    </source>
</evidence>
<dbReference type="InterPro" id="IPR037068">
    <property type="entry name" value="DNA_primase_core_N_sf"/>
</dbReference>
<keyword evidence="9" id="KW-0804">Transcription</keyword>
<dbReference type="Gene3D" id="3.40.1360.10">
    <property type="match status" value="1"/>
</dbReference>
<organism evidence="11 12">
    <name type="scientific">Massilia oculi</name>
    <dbReference type="NCBI Taxonomy" id="945844"/>
    <lineage>
        <taxon>Bacteria</taxon>
        <taxon>Pseudomonadati</taxon>
        <taxon>Pseudomonadota</taxon>
        <taxon>Betaproteobacteria</taxon>
        <taxon>Burkholderiales</taxon>
        <taxon>Oxalobacteraceae</taxon>
        <taxon>Telluria group</taxon>
        <taxon>Massilia</taxon>
    </lineage>
</organism>
<keyword evidence="7" id="KW-0863">Zinc-finger</keyword>
<evidence type="ECO:0000256" key="6">
    <source>
        <dbReference type="ARBA" id="ARBA00022723"/>
    </source>
</evidence>
<dbReference type="GO" id="GO:0008270">
    <property type="term" value="F:zinc ion binding"/>
    <property type="evidence" value="ECO:0007669"/>
    <property type="project" value="UniProtKB-KW"/>
</dbReference>
<reference evidence="11 12" key="1">
    <citation type="submission" date="2018-05" db="EMBL/GenBank/DDBJ databases">
        <title>Complete genome sequence of Massilia oculi sp. nov. CCUG 43427T (=DSM 26321T), the type strain of M. oculi, and comparison with genome sequences of other Massilia strains.</title>
        <authorList>
            <person name="Zhu B."/>
        </authorList>
    </citation>
    <scope>NUCLEOTIDE SEQUENCE [LARGE SCALE GENOMIC DNA]</scope>
    <source>
        <strain evidence="11 12">CCUG 43427</strain>
    </source>
</reference>
<dbReference type="InterPro" id="IPR034151">
    <property type="entry name" value="TOPRIM_DnaG_bac"/>
</dbReference>
<dbReference type="Gene3D" id="3.90.980.10">
    <property type="entry name" value="DNA primase, catalytic core, N-terminal domain"/>
    <property type="match status" value="1"/>
</dbReference>
<keyword evidence="1" id="KW-0240">DNA-directed RNA polymerase</keyword>
<evidence type="ECO:0000256" key="4">
    <source>
        <dbReference type="ARBA" id="ARBA00022695"/>
    </source>
</evidence>
<protein>
    <submittedName>
        <fullName evidence="11">DNA primase</fullName>
    </submittedName>
</protein>
<evidence type="ECO:0000256" key="7">
    <source>
        <dbReference type="ARBA" id="ARBA00022771"/>
    </source>
</evidence>
<dbReference type="RefSeq" id="WP_109346067.1">
    <property type="nucleotide sequence ID" value="NZ_CP029343.1"/>
</dbReference>
<evidence type="ECO:0000256" key="1">
    <source>
        <dbReference type="ARBA" id="ARBA00022478"/>
    </source>
</evidence>
<evidence type="ECO:0000313" key="11">
    <source>
        <dbReference type="EMBL" id="AWL05736.1"/>
    </source>
</evidence>
<dbReference type="KEGG" id="mtim:DIR46_15760"/>
<dbReference type="InterPro" id="IPR002694">
    <property type="entry name" value="Znf_CHC2"/>
</dbReference>
<dbReference type="GO" id="GO:0005737">
    <property type="term" value="C:cytoplasm"/>
    <property type="evidence" value="ECO:0007669"/>
    <property type="project" value="TreeGrafter"/>
</dbReference>
<dbReference type="Gene3D" id="3.90.580.10">
    <property type="entry name" value="Zinc finger, CHC2-type domain"/>
    <property type="match status" value="1"/>
</dbReference>
<dbReference type="SUPFAM" id="SSF56731">
    <property type="entry name" value="DNA primase core"/>
    <property type="match status" value="1"/>
</dbReference>
<keyword evidence="4" id="KW-0548">Nucleotidyltransferase</keyword>
<evidence type="ECO:0000259" key="10">
    <source>
        <dbReference type="PROSITE" id="PS50880"/>
    </source>
</evidence>
<dbReference type="AlphaFoldDB" id="A0A2S2DLK7"/>
<dbReference type="OrthoDB" id="7465087at2"/>
<dbReference type="EMBL" id="CP029343">
    <property type="protein sequence ID" value="AWL05736.1"/>
    <property type="molecule type" value="Genomic_DNA"/>
</dbReference>
<dbReference type="PANTHER" id="PTHR30313">
    <property type="entry name" value="DNA PRIMASE"/>
    <property type="match status" value="1"/>
</dbReference>
<accession>A0A2S2DLK7</accession>
<dbReference type="InterPro" id="IPR036977">
    <property type="entry name" value="DNA_primase_Znf_CHC2"/>
</dbReference>
<evidence type="ECO:0000256" key="5">
    <source>
        <dbReference type="ARBA" id="ARBA00022705"/>
    </source>
</evidence>
<dbReference type="Pfam" id="PF08275">
    <property type="entry name" value="DNAG_N"/>
    <property type="match status" value="1"/>
</dbReference>
<sequence>MARIPAEEIERLKRDISVRQLAEAHGVELAGKGANLIGRCPFHADRTPSLVITPEKNLWHCLGACQAGGGPIDWVMRAHGVSFRHAVELLRADSALAAGVGVPVKLPAPVAPSASDGELLNQVVGFYHQSLLESPEALAYLGKRGLGDPELIARFRLGYANRTLGYRLPAKNVKAGADIKGRLQRIGILRASGHEHFNGSIVVPVLDSDGNVTEVYGRKLRDDLRAGTPLHLYLPGAHKGVWNAAALAQFEEIILCEALIDALTFWQAGFHNVTASYGVGGFTPDHLAAFQLHGVKRVLIAYDRDEAGDKAAAALAEQLIAAGIECYRIEFPKGMDANEYALKVTPAAKSLGILIRKAAWMGKGAAPQATAGPGIEVVDYAPAAEPAPAGDAGAALPLAASPVAAPATEPAAEVKDDEVVFTFAERRYRVRGLPKNLSPETLKINLLVSSGEAFHVDTLDLYSAKGRAHYLQQAAKELGVRDDVVKHDLGRILLKLEALQDERIRAATKQEPAVPAMSAAERDAALAMLRSPGLLDRIVADFDACGLVGERTNKLVGYLAAVSRKLDRPLAIVVQSSSAAGKSSLMDAVLAMIPQEERIKYSAMTGQSLFYMGETNLQHKILAIVEEEGASRASYALKLLQSEGELTIASTGKDANSGSLITQEYKVTGPVMIFLTTTAIEIDEELMNRCIVLTVDEGRAQTEAIHSLQRQRRTLAGLLAKQGKDAVLTVQQNAQRLLRPLAVVNPYAYQLTFLSDKTRTRRDHEKYLTLIDTIALLHQYQRAVKSAHGPGGAALEYIEVTLADIEQANRLTHEVLGRSLDELPPQTRRLLTLVAGMVDACAASLELPRKEIRFSRKDVRAATGWGDTQLKIHLGRLAELEYLLVHRAERGQGYVYELLYDGDGSRAPHLFGLLDAAALGGYDGERSGAQVARSTSGRAGSGRCRYPAGACCCPQSQWRRGLRRKASHLSPPPRILG</sequence>
<keyword evidence="5" id="KW-0235">DNA replication</keyword>
<dbReference type="GO" id="GO:0006269">
    <property type="term" value="P:DNA replication, synthesis of primer"/>
    <property type="evidence" value="ECO:0007669"/>
    <property type="project" value="UniProtKB-KW"/>
</dbReference>
<dbReference type="PANTHER" id="PTHR30313:SF2">
    <property type="entry name" value="DNA PRIMASE"/>
    <property type="match status" value="1"/>
</dbReference>
<keyword evidence="3" id="KW-0808">Transferase</keyword>
<dbReference type="GO" id="GO:0003899">
    <property type="term" value="F:DNA-directed RNA polymerase activity"/>
    <property type="evidence" value="ECO:0007669"/>
    <property type="project" value="InterPro"/>
</dbReference>
<dbReference type="GO" id="GO:0003677">
    <property type="term" value="F:DNA binding"/>
    <property type="evidence" value="ECO:0007669"/>
    <property type="project" value="InterPro"/>
</dbReference>
<keyword evidence="12" id="KW-1185">Reference proteome</keyword>
<dbReference type="SMART" id="SM00493">
    <property type="entry name" value="TOPRIM"/>
    <property type="match status" value="1"/>
</dbReference>